<evidence type="ECO:0008006" key="3">
    <source>
        <dbReference type="Google" id="ProtNLM"/>
    </source>
</evidence>
<dbReference type="EMBL" id="SOKU01000232">
    <property type="protein sequence ID" value="TES85311.1"/>
    <property type="molecule type" value="Genomic_DNA"/>
</dbReference>
<reference evidence="1 2" key="1">
    <citation type="submission" date="2019-03" db="EMBL/GenBank/DDBJ databases">
        <title>Metabolic potential of uncultured bacteria and archaea associated with petroleum seepage in deep-sea sediments.</title>
        <authorList>
            <person name="Dong X."/>
            <person name="Hubert C."/>
        </authorList>
    </citation>
    <scope>NUCLEOTIDE SEQUENCE [LARGE SCALE GENOMIC DNA]</scope>
    <source>
        <strain evidence="1">E44_bin92</strain>
    </source>
</reference>
<evidence type="ECO:0000313" key="1">
    <source>
        <dbReference type="EMBL" id="TES85311.1"/>
    </source>
</evidence>
<accession>A0A523QIB3</accession>
<dbReference type="Proteomes" id="UP000320781">
    <property type="component" value="Unassembled WGS sequence"/>
</dbReference>
<dbReference type="InterPro" id="IPR012347">
    <property type="entry name" value="Ferritin-like"/>
</dbReference>
<name>A0A523QIB3_UNCAE</name>
<comment type="caution">
    <text evidence="1">The sequence shown here is derived from an EMBL/GenBank/DDBJ whole genome shotgun (WGS) entry which is preliminary data.</text>
</comment>
<protein>
    <recommendedName>
        <fullName evidence="3">Rubrerythrin diiron-binding domain-containing protein</fullName>
    </recommendedName>
</protein>
<dbReference type="Gene3D" id="1.20.1260.10">
    <property type="match status" value="1"/>
</dbReference>
<proteinExistence type="predicted"/>
<dbReference type="InterPro" id="IPR009078">
    <property type="entry name" value="Ferritin-like_SF"/>
</dbReference>
<gene>
    <name evidence="1" type="ORF">E3J95_04710</name>
</gene>
<dbReference type="AlphaFoldDB" id="A0A523QIB3"/>
<evidence type="ECO:0000313" key="2">
    <source>
        <dbReference type="Proteomes" id="UP000320781"/>
    </source>
</evidence>
<organism evidence="1 2">
    <name type="scientific">Aerophobetes bacterium</name>
    <dbReference type="NCBI Taxonomy" id="2030807"/>
    <lineage>
        <taxon>Bacteria</taxon>
        <taxon>Candidatus Aerophobota</taxon>
    </lineage>
</organism>
<dbReference type="SUPFAM" id="SSF47240">
    <property type="entry name" value="Ferritin-like"/>
    <property type="match status" value="1"/>
</dbReference>
<sequence length="143" mass="16201">MQLTTASQIISFAKELEDKAAKLYQELAARYPEAKEVFLSFAKENKKNEIVVQRTYNEVVTDAIETGFSFEGLEADPYMIDVDLAQNVPLSSAVKKAEEIEERIQNFYTTAAEMSKGLLADIPRTFERIAKKRTERKGKLTSL</sequence>